<dbReference type="EMBL" id="KL367481">
    <property type="protein sequence ID" value="KFD71564.1"/>
    <property type="molecule type" value="Genomic_DNA"/>
</dbReference>
<dbReference type="InterPro" id="IPR000483">
    <property type="entry name" value="Cys-rich_flank_reg_C"/>
</dbReference>
<sequence>MRCNAMASLLLVATVMLWRLIRCFCPTGCQCNQDTLTVNCSRAGLSSVPILLNPRIRSLTLSHNIIAEVTADELGFYAELEYLDMSSNRIQSIAAGAFYKLHKLRVLKLGANRLNDIGAETFSGLGALKLLDLGDNELTRLPTAVFSDMANLEALNLSTNFVGSIAPGAFTGLAKVKELHLQDNQLGSIISQPFRDLRALKLLDLSDNHVSTLPAYCFSTLHQLEVLNMAGNRLESIEEDAFSGLSSIGHLHLDRNRLNRIPTLSFRPLSDLSLLTISDNPFDELSTSCFEGLSRLTQLVITKCPYLKTINLNAFSGLFDLETLILAENPALSQFHPLAFETDAPLALRQVYLFGNNLTRLPRSLLPWSQLTELDLRGNPWQCDCQMLWIGSVLRQIYANVQDPQPDCVCAGPKDLAGSALVSLQQDAYNCSASSRLPMIVSLLLTAVFMLLTVVILLLMRYRRCFGTKSGRKAGFYERAMVAPPSSYYEKTHKESLLYAYSPNGQPSDHSSSTSSQWPRYGNHYYYTGAYSLNEDSLWRLPLPPPPPPPTACCRIDQQSIGSTLCRQPAGTRL</sequence>
<dbReference type="SUPFAM" id="SSF52058">
    <property type="entry name" value="L domain-like"/>
    <property type="match status" value="1"/>
</dbReference>
<comment type="subcellular location">
    <subcellularLocation>
        <location evidence="1">Cell membrane</location>
    </subcellularLocation>
</comment>
<dbReference type="InterPro" id="IPR050541">
    <property type="entry name" value="LRR_TM_domain-containing"/>
</dbReference>
<evidence type="ECO:0000256" key="8">
    <source>
        <dbReference type="ARBA" id="ARBA00023136"/>
    </source>
</evidence>
<dbReference type="FunFam" id="3.80.10.10:FF:001438">
    <property type="entry name" value="Uncharacterized protein"/>
    <property type="match status" value="1"/>
</dbReference>
<evidence type="ECO:0000256" key="6">
    <source>
        <dbReference type="ARBA" id="ARBA00022737"/>
    </source>
</evidence>
<feature type="domain" description="LRRCT" evidence="11">
    <location>
        <begin position="379"/>
        <end position="432"/>
    </location>
</feature>
<evidence type="ECO:0000256" key="3">
    <source>
        <dbReference type="ARBA" id="ARBA00022614"/>
    </source>
</evidence>
<feature type="transmembrane region" description="Helical" evidence="9">
    <location>
        <begin position="439"/>
        <end position="460"/>
    </location>
</feature>
<keyword evidence="2" id="KW-1003">Cell membrane</keyword>
<protein>
    <recommendedName>
        <fullName evidence="11">LRRCT domain-containing protein</fullName>
    </recommendedName>
</protein>
<accession>A0A085NQ18</accession>
<gene>
    <name evidence="12" type="ORF">M514_05276</name>
</gene>
<dbReference type="Gene3D" id="3.80.10.10">
    <property type="entry name" value="Ribonuclease Inhibitor"/>
    <property type="match status" value="3"/>
</dbReference>
<keyword evidence="8 9" id="KW-0472">Membrane</keyword>
<keyword evidence="4 9" id="KW-0812">Transmembrane</keyword>
<feature type="chain" id="PRO_5001796169" description="LRRCT domain-containing protein" evidence="10">
    <location>
        <begin position="24"/>
        <end position="574"/>
    </location>
</feature>
<evidence type="ECO:0000313" key="12">
    <source>
        <dbReference type="EMBL" id="KFD71564.1"/>
    </source>
</evidence>
<keyword evidence="6" id="KW-0677">Repeat</keyword>
<dbReference type="PANTHER" id="PTHR24369">
    <property type="entry name" value="ANTIGEN BSP, PUTATIVE-RELATED"/>
    <property type="match status" value="1"/>
</dbReference>
<keyword evidence="7 9" id="KW-1133">Transmembrane helix</keyword>
<dbReference type="GO" id="GO:0005886">
    <property type="term" value="C:plasma membrane"/>
    <property type="evidence" value="ECO:0007669"/>
    <property type="project" value="UniProtKB-SubCell"/>
</dbReference>
<evidence type="ECO:0000256" key="10">
    <source>
        <dbReference type="SAM" id="SignalP"/>
    </source>
</evidence>
<dbReference type="PROSITE" id="PS51450">
    <property type="entry name" value="LRR"/>
    <property type="match status" value="3"/>
</dbReference>
<organism evidence="12">
    <name type="scientific">Trichuris suis</name>
    <name type="common">pig whipworm</name>
    <dbReference type="NCBI Taxonomy" id="68888"/>
    <lineage>
        <taxon>Eukaryota</taxon>
        <taxon>Metazoa</taxon>
        <taxon>Ecdysozoa</taxon>
        <taxon>Nematoda</taxon>
        <taxon>Enoplea</taxon>
        <taxon>Dorylaimia</taxon>
        <taxon>Trichinellida</taxon>
        <taxon>Trichuridae</taxon>
        <taxon>Trichuris</taxon>
    </lineage>
</organism>
<dbReference type="InterPro" id="IPR003591">
    <property type="entry name" value="Leu-rich_rpt_typical-subtyp"/>
</dbReference>
<dbReference type="SMART" id="SM00369">
    <property type="entry name" value="LRR_TYP"/>
    <property type="match status" value="10"/>
</dbReference>
<proteinExistence type="predicted"/>
<evidence type="ECO:0000256" key="4">
    <source>
        <dbReference type="ARBA" id="ARBA00022692"/>
    </source>
</evidence>
<dbReference type="SMART" id="SM00082">
    <property type="entry name" value="LRRCT"/>
    <property type="match status" value="1"/>
</dbReference>
<name>A0A085NQ18_9BILA</name>
<dbReference type="Pfam" id="PF13855">
    <property type="entry name" value="LRR_8"/>
    <property type="match status" value="3"/>
</dbReference>
<dbReference type="Proteomes" id="UP000030758">
    <property type="component" value="Unassembled WGS sequence"/>
</dbReference>
<keyword evidence="5 10" id="KW-0732">Signal</keyword>
<dbReference type="PANTHER" id="PTHR24369:SF210">
    <property type="entry name" value="CHAOPTIN-RELATED"/>
    <property type="match status" value="1"/>
</dbReference>
<evidence type="ECO:0000256" key="2">
    <source>
        <dbReference type="ARBA" id="ARBA00022475"/>
    </source>
</evidence>
<evidence type="ECO:0000256" key="1">
    <source>
        <dbReference type="ARBA" id="ARBA00004236"/>
    </source>
</evidence>
<feature type="signal peptide" evidence="10">
    <location>
        <begin position="1"/>
        <end position="23"/>
    </location>
</feature>
<evidence type="ECO:0000256" key="9">
    <source>
        <dbReference type="SAM" id="Phobius"/>
    </source>
</evidence>
<keyword evidence="3" id="KW-0433">Leucine-rich repeat</keyword>
<dbReference type="InterPro" id="IPR001611">
    <property type="entry name" value="Leu-rich_rpt"/>
</dbReference>
<dbReference type="InterPro" id="IPR032675">
    <property type="entry name" value="LRR_dom_sf"/>
</dbReference>
<dbReference type="FunFam" id="3.80.10.10:FF:000732">
    <property type="entry name" value="GD11101"/>
    <property type="match status" value="1"/>
</dbReference>
<evidence type="ECO:0000259" key="11">
    <source>
        <dbReference type="SMART" id="SM00082"/>
    </source>
</evidence>
<evidence type="ECO:0000256" key="7">
    <source>
        <dbReference type="ARBA" id="ARBA00022989"/>
    </source>
</evidence>
<dbReference type="AlphaFoldDB" id="A0A085NQ18"/>
<reference evidence="12" key="1">
    <citation type="journal article" date="2014" name="Nat. Genet.">
        <title>Genome and transcriptome of the porcine whipworm Trichuris suis.</title>
        <authorList>
            <person name="Jex A.R."/>
            <person name="Nejsum P."/>
            <person name="Schwarz E.M."/>
            <person name="Hu L."/>
            <person name="Young N.D."/>
            <person name="Hall R.S."/>
            <person name="Korhonen P.K."/>
            <person name="Liao S."/>
            <person name="Thamsborg S."/>
            <person name="Xia J."/>
            <person name="Xu P."/>
            <person name="Wang S."/>
            <person name="Scheerlinck J.P."/>
            <person name="Hofmann A."/>
            <person name="Sternberg P.W."/>
            <person name="Wang J."/>
            <person name="Gasser R.B."/>
        </authorList>
    </citation>
    <scope>NUCLEOTIDE SEQUENCE [LARGE SCALE GENOMIC DNA]</scope>
    <source>
        <strain evidence="12">DCEP-RM93F</strain>
    </source>
</reference>
<evidence type="ECO:0000256" key="5">
    <source>
        <dbReference type="ARBA" id="ARBA00022729"/>
    </source>
</evidence>